<evidence type="ECO:0000259" key="7">
    <source>
        <dbReference type="Pfam" id="PF18416"/>
    </source>
</evidence>
<dbReference type="EMBL" id="RBRE01000016">
    <property type="protein sequence ID" value="RMQ49474.1"/>
    <property type="molecule type" value="Genomic_DNA"/>
</dbReference>
<dbReference type="InterPro" id="IPR003159">
    <property type="entry name" value="Lyase_8_central_dom"/>
</dbReference>
<feature type="domain" description="Polysaccharide lyase family 8 central" evidence="5">
    <location>
        <begin position="559"/>
        <end position="808"/>
    </location>
</feature>
<dbReference type="GO" id="GO:0005975">
    <property type="term" value="P:carbohydrate metabolic process"/>
    <property type="evidence" value="ECO:0007669"/>
    <property type="project" value="InterPro"/>
</dbReference>
<dbReference type="Pfam" id="PF18416">
    <property type="entry name" value="GbpA_2"/>
    <property type="match status" value="2"/>
</dbReference>
<keyword evidence="3 8" id="KW-0456">Lyase</keyword>
<dbReference type="InterPro" id="IPR041029">
    <property type="entry name" value="GbpA_2"/>
</dbReference>
<dbReference type="PANTHER" id="PTHR38481:SF1">
    <property type="entry name" value="HYALURONATE LYASE"/>
    <property type="match status" value="1"/>
</dbReference>
<comment type="caution">
    <text evidence="8">The sequence shown here is derived from an EMBL/GenBank/DDBJ whole genome shotgun (WGS) entry which is preliminary data.</text>
</comment>
<evidence type="ECO:0000313" key="8">
    <source>
        <dbReference type="EMBL" id="RMQ49474.1"/>
    </source>
</evidence>
<feature type="active site" evidence="4">
    <location>
        <position position="437"/>
    </location>
</feature>
<feature type="active site" evidence="4">
    <location>
        <position position="454"/>
    </location>
</feature>
<evidence type="ECO:0000256" key="1">
    <source>
        <dbReference type="ARBA" id="ARBA00006699"/>
    </source>
</evidence>
<evidence type="ECO:0000313" key="9">
    <source>
        <dbReference type="Proteomes" id="UP000277236"/>
    </source>
</evidence>
<keyword evidence="2" id="KW-0732">Signal</keyword>
<dbReference type="InterPro" id="IPR011013">
    <property type="entry name" value="Gal_mutarotase_sf_dom"/>
</dbReference>
<gene>
    <name evidence="8" type="ORF">ALQ04_03497</name>
</gene>
<dbReference type="InterPro" id="IPR012970">
    <property type="entry name" value="Lyase_8_alpha_N"/>
</dbReference>
<dbReference type="SUPFAM" id="SSF48230">
    <property type="entry name" value="Chondroitin AC/alginate lyase"/>
    <property type="match status" value="1"/>
</dbReference>
<dbReference type="SUPFAM" id="SSF74650">
    <property type="entry name" value="Galactose mutarotase-like"/>
    <property type="match status" value="1"/>
</dbReference>
<sequence length="931" mass="103172">MPGSMAMDSTNDWVALSRIISDRDLMEGEKLQVRLVESQSGNLVEVVQFTPEPDGLGQYIWPQRLAERINLIADNMRAGVRQTDGSFKAESSSYLNELWAENGTDRTFFTTACDLKGWTDLGAITSIGSLPKGSSITCRLSSKDHGDEYQTLVVPILDDQCDRYTWPAFLSRSINEAGNLLRAGEKNESSKTFVPIGSSYRNHLWGPSGFPLSAQYQVSLSNSALVSASSIYESLCTQVMVKPPTSQVIDGWLKGFVGGKFQDLSYPVAGTPVSDVTPLITHLERTLQIASYLYQQTSPLPVDYQVKAFEALVFFAAQDYRTTNWWYRNIGLAKLAGRAGLLLAKHLKQQELMSIFIPYAMRTTNTYSFTQTGANLADFASIQIVWSLCAWKNSNEDTYLLYLRASADVLSELCMPVERNGAQHGEGISVDYSISQHNALHNGVYCSQLYSGTYGAELLGRILESMAVLSNEFALTSLALRELIKVVVNGNGWMGFARHLDFHVCGRAISRGVLMSTYYANWARMLLPIADEENKKALSELIRRAEGDESNNQYYKGGRIFWANDYMAHIGSSYCLWAKAISTRTVGGEGGNGENPKGYYMGAGTYFLTRHGKEYEGIQPVWDWQRLPGTTVEQVPDFIWPNIWGVNMWGSHDFAGGVSDGKRSILSMELSRGYVTHAYKSVIALENHIVCMGTRIDSSTAVHPVVTSINQCIANGPVRYIDTKGEEHTVAVGESVTADDIHMVYHDGFVYRFGFLWVYPSVTIEVKLCAGRWSDINVGGSPDKVEHPVFSIWINHAHGENGSYLYEVRVADDFPETRSVLAVPEITADLHFWADADGALVGSFFNPYVADDAADNSESVLLPEQSCSFIYKSEGTQFSLMCADPTQTRDTLSFIVEQDKDGTGQRRIEVPLPQGDDRGRAVSGIYPLGSK</sequence>
<dbReference type="Gene3D" id="2.70.98.10">
    <property type="match status" value="1"/>
</dbReference>
<evidence type="ECO:0000256" key="2">
    <source>
        <dbReference type="ARBA" id="ARBA00022729"/>
    </source>
</evidence>
<evidence type="ECO:0000256" key="3">
    <source>
        <dbReference type="ARBA" id="ARBA00023239"/>
    </source>
</evidence>
<dbReference type="Proteomes" id="UP000277236">
    <property type="component" value="Unassembled WGS sequence"/>
</dbReference>
<organism evidence="8 9">
    <name type="scientific">Pseudomonas cichorii</name>
    <dbReference type="NCBI Taxonomy" id="36746"/>
    <lineage>
        <taxon>Bacteria</taxon>
        <taxon>Pseudomonadati</taxon>
        <taxon>Pseudomonadota</taxon>
        <taxon>Gammaproteobacteria</taxon>
        <taxon>Pseudomonadales</taxon>
        <taxon>Pseudomonadaceae</taxon>
        <taxon>Pseudomonas</taxon>
    </lineage>
</organism>
<dbReference type="AlphaFoldDB" id="A0A3M4M887"/>
<protein>
    <submittedName>
        <fullName evidence="8">Polysaccharide lyase protein</fullName>
    </submittedName>
</protein>
<reference evidence="8 9" key="1">
    <citation type="submission" date="2018-08" db="EMBL/GenBank/DDBJ databases">
        <title>Recombination of ecologically and evolutionarily significant loci maintains genetic cohesion in the Pseudomonas syringae species complex.</title>
        <authorList>
            <person name="Dillon M."/>
            <person name="Thakur S."/>
            <person name="Almeida R.N.D."/>
            <person name="Weir B.S."/>
            <person name="Guttman D.S."/>
        </authorList>
    </citation>
    <scope>NUCLEOTIDE SEQUENCE [LARGE SCALE GENOMIC DNA]</scope>
    <source>
        <strain evidence="8 9">ICMP 3353</strain>
    </source>
</reference>
<name>A0A3M4M887_PSECI</name>
<feature type="active site" evidence="4">
    <location>
        <position position="507"/>
    </location>
</feature>
<accession>A0A3M4M887</accession>
<dbReference type="Pfam" id="PF02278">
    <property type="entry name" value="Lyase_8"/>
    <property type="match status" value="1"/>
</dbReference>
<dbReference type="GO" id="GO:0005576">
    <property type="term" value="C:extracellular region"/>
    <property type="evidence" value="ECO:0007669"/>
    <property type="project" value="InterPro"/>
</dbReference>
<feature type="domain" description="N-acetylglucosamine binding protein A" evidence="7">
    <location>
        <begin position="13"/>
        <end position="105"/>
    </location>
</feature>
<feature type="domain" description="N-acetylglucosamine binding protein A" evidence="7">
    <location>
        <begin position="118"/>
        <end position="207"/>
    </location>
</feature>
<dbReference type="InterPro" id="IPR011071">
    <property type="entry name" value="Lyase_8-like_C"/>
</dbReference>
<dbReference type="Gene3D" id="3.30.70.2150">
    <property type="match status" value="2"/>
</dbReference>
<comment type="similarity">
    <text evidence="1">Belongs to the polysaccharide lyase 8 family.</text>
</comment>
<proteinExistence type="inferred from homology"/>
<dbReference type="GO" id="GO:0016837">
    <property type="term" value="F:carbon-oxygen lyase activity, acting on polysaccharides"/>
    <property type="evidence" value="ECO:0007669"/>
    <property type="project" value="UniProtKB-ARBA"/>
</dbReference>
<evidence type="ECO:0000259" key="5">
    <source>
        <dbReference type="Pfam" id="PF02278"/>
    </source>
</evidence>
<feature type="domain" description="Polysaccharide lyase 8 N-terminal alpha-helical" evidence="6">
    <location>
        <begin position="281"/>
        <end position="542"/>
    </location>
</feature>
<evidence type="ECO:0000256" key="4">
    <source>
        <dbReference type="PIRSR" id="PIRSR638970-1"/>
    </source>
</evidence>
<dbReference type="PANTHER" id="PTHR38481">
    <property type="entry name" value="HYALURONATE LYASE"/>
    <property type="match status" value="1"/>
</dbReference>
<evidence type="ECO:0000259" key="6">
    <source>
        <dbReference type="Pfam" id="PF08124"/>
    </source>
</evidence>
<dbReference type="InterPro" id="IPR038970">
    <property type="entry name" value="Lyase_8"/>
</dbReference>
<dbReference type="InterPro" id="IPR014718">
    <property type="entry name" value="GH-type_carb-bd"/>
</dbReference>
<dbReference type="GO" id="GO:0030246">
    <property type="term" value="F:carbohydrate binding"/>
    <property type="evidence" value="ECO:0007669"/>
    <property type="project" value="InterPro"/>
</dbReference>
<dbReference type="Gene3D" id="2.60.220.10">
    <property type="entry name" value="Polysaccharide lyase family 8-like, C-terminal"/>
    <property type="match status" value="1"/>
</dbReference>
<dbReference type="Pfam" id="PF08124">
    <property type="entry name" value="Lyase_8_N"/>
    <property type="match status" value="1"/>
</dbReference>
<dbReference type="InterPro" id="IPR008929">
    <property type="entry name" value="Chondroitin_lyas"/>
</dbReference>
<dbReference type="Gene3D" id="1.50.10.100">
    <property type="entry name" value="Chondroitin AC/alginate lyase"/>
    <property type="match status" value="1"/>
</dbReference>